<dbReference type="GO" id="GO:0006281">
    <property type="term" value="P:DNA repair"/>
    <property type="evidence" value="ECO:0007669"/>
    <property type="project" value="UniProtKB-UniRule"/>
</dbReference>
<evidence type="ECO:0000256" key="3">
    <source>
        <dbReference type="ARBA" id="ARBA00022723"/>
    </source>
</evidence>
<dbReference type="InterPro" id="IPR023426">
    <property type="entry name" value="Flap_endonuc"/>
</dbReference>
<reference evidence="15 16" key="1">
    <citation type="submission" date="2015-12" db="EMBL/GenBank/DDBJ databases">
        <title>A stable core within a dynamic pangenome in Sulfolobus acidocaldarius.</title>
        <authorList>
            <person name="Anderson R."/>
            <person name="Kouris A."/>
            <person name="Seward C."/>
            <person name="Campbell K."/>
            <person name="Whitaker R."/>
        </authorList>
    </citation>
    <scope>NUCLEOTIDE SEQUENCE [LARGE SCALE GENOMIC DNA]</scope>
    <source>
        <strain evidence="13 16">GG12-C01-09</strain>
        <strain evidence="14 15">NG05B_CO5_07</strain>
    </source>
</reference>
<comment type="subunit">
    <text evidence="10">Interacts with PCNA. PCNA stimulates the nuclease activity without altering cleavage specificity.</text>
</comment>
<dbReference type="HAMAP" id="MF_00614">
    <property type="entry name" value="Fen"/>
    <property type="match status" value="1"/>
</dbReference>
<dbReference type="InterPro" id="IPR006085">
    <property type="entry name" value="XPG_DNA_repair_N"/>
</dbReference>
<dbReference type="PRINTS" id="PR00853">
    <property type="entry name" value="XPGRADSUPER"/>
</dbReference>
<keyword evidence="8 10" id="KW-0460">Magnesium</keyword>
<feature type="domain" description="XPG N-terminal" evidence="12">
    <location>
        <begin position="1"/>
        <end position="54"/>
    </location>
</feature>
<dbReference type="InterPro" id="IPR006086">
    <property type="entry name" value="XPG-I_dom"/>
</dbReference>
<proteinExistence type="inferred from homology"/>
<evidence type="ECO:0000259" key="12">
    <source>
        <dbReference type="SMART" id="SM00485"/>
    </source>
</evidence>
<evidence type="ECO:0000259" key="11">
    <source>
        <dbReference type="SMART" id="SM00484"/>
    </source>
</evidence>
<dbReference type="GO" id="GO:0017108">
    <property type="term" value="F:5'-flap endonuclease activity"/>
    <property type="evidence" value="ECO:0007669"/>
    <property type="project" value="UniProtKB-UniRule"/>
</dbReference>
<dbReference type="FunFam" id="1.10.150.20:FF:000087">
    <property type="entry name" value="Flap endonuclease 1"/>
    <property type="match status" value="1"/>
</dbReference>
<dbReference type="InterPro" id="IPR029060">
    <property type="entry name" value="PIN-like_dom_sf"/>
</dbReference>
<comment type="function">
    <text evidence="10">Structure-specific nuclease with 5'-flap endonuclease and 5'-3' exonuclease activities involved in DNA replication and repair. During DNA replication, cleaves the 5'-overhanging flap structure that is generated by displacement synthesis when DNA polymerase encounters the 5'-end of a downstream Okazaki fragment. Binds the unpaired 3'-DNA end and kinks the DNA to facilitate 5' cleavage specificity. Cleaves one nucleotide into the double-stranded DNA from the junction in flap DNA, leaving a nick for ligation. Also involved in the base excision repair (BER) pathway. Acts as a genome stabilization factor that prevents flaps from equilibrating into structurs that lead to duplications and deletions. Also possesses 5'-3' exonuclease activity on nicked or gapped double-stranded DNA.</text>
</comment>
<dbReference type="Gene3D" id="3.40.50.1010">
    <property type="entry name" value="5'-nuclease"/>
    <property type="match status" value="1"/>
</dbReference>
<feature type="binding site" evidence="10">
    <location>
        <position position="107"/>
    </location>
    <ligand>
        <name>Mg(2+)</name>
        <dbReference type="ChEBI" id="CHEBI:18420"/>
        <label>1</label>
    </ligand>
</feature>
<keyword evidence="5 10" id="KW-0227">DNA damage</keyword>
<dbReference type="InterPro" id="IPR036279">
    <property type="entry name" value="5-3_exonuclease_C_sf"/>
</dbReference>
<comment type="cofactor">
    <cofactor evidence="10">
        <name>Mg(2+)</name>
        <dbReference type="ChEBI" id="CHEBI:18420"/>
    </cofactor>
    <text evidence="10">Binds 2 magnesium ions per subunit. They probably participate in the reaction catalyzed by the enzyme. May bind an additional third magnesium ion after substrate binding.</text>
</comment>
<evidence type="ECO:0000313" key="16">
    <source>
        <dbReference type="Proteomes" id="UP000065473"/>
    </source>
</evidence>
<dbReference type="SMART" id="SM00279">
    <property type="entry name" value="HhH2"/>
    <property type="match status" value="1"/>
</dbReference>
<feature type="binding site" evidence="10">
    <location>
        <position position="189"/>
    </location>
    <ligand>
        <name>Mg(2+)</name>
        <dbReference type="ChEBI" id="CHEBI:18420"/>
        <label>2</label>
    </ligand>
</feature>
<dbReference type="EMBL" id="CP013694">
    <property type="protein sequence ID" value="ALU30536.1"/>
    <property type="molecule type" value="Genomic_DNA"/>
</dbReference>
<dbReference type="Gene3D" id="1.10.150.20">
    <property type="entry name" value="5' to 3' exonuclease, C-terminal subdomain"/>
    <property type="match status" value="1"/>
</dbReference>
<organism evidence="13 16">
    <name type="scientific">Sulfolobus acidocaldarius</name>
    <dbReference type="NCBI Taxonomy" id="2285"/>
    <lineage>
        <taxon>Archaea</taxon>
        <taxon>Thermoproteota</taxon>
        <taxon>Thermoprotei</taxon>
        <taxon>Sulfolobales</taxon>
        <taxon>Sulfolobaceae</taxon>
        <taxon>Sulfolobus</taxon>
    </lineage>
</organism>
<evidence type="ECO:0000256" key="5">
    <source>
        <dbReference type="ARBA" id="ARBA00022763"/>
    </source>
</evidence>
<dbReference type="EC" id="3.1.-.-" evidence="10"/>
<dbReference type="FunFam" id="3.40.50.1010:FF:000016">
    <property type="entry name" value="Flap endonuclease 1"/>
    <property type="match status" value="1"/>
</dbReference>
<dbReference type="GO" id="GO:0008409">
    <property type="term" value="F:5'-3' exonuclease activity"/>
    <property type="evidence" value="ECO:0007669"/>
    <property type="project" value="UniProtKB-UniRule"/>
</dbReference>
<keyword evidence="9 10" id="KW-0234">DNA repair</keyword>
<dbReference type="PaxDb" id="1435377-SUSAZ_03495"/>
<feature type="binding site" evidence="10">
    <location>
        <position position="128"/>
    </location>
    <ligand>
        <name>Mg(2+)</name>
        <dbReference type="ChEBI" id="CHEBI:18420"/>
        <label>2</label>
    </ligand>
</feature>
<name>A0A0U3GQG1_9CREN</name>
<keyword evidence="6 10" id="KW-0378">Hydrolase</keyword>
<dbReference type="GO" id="GO:0000287">
    <property type="term" value="F:magnesium ion binding"/>
    <property type="evidence" value="ECO:0007669"/>
    <property type="project" value="UniProtKB-UniRule"/>
</dbReference>
<sequence length="302" mass="34461">MDSKGRITSHLNGLFYRTISIIESGIIPIFVFDGKPPEKKSEEIERRKRAKEEAEKKLEKAKLEGEYREIRKYAQAAVRLSNEMVEESKKLLDAMGIPVVQAPGEGEAEAAYINSIDLSWAAASQDYDSLLFGAKRLVRNITISGKRKLPNKDVYVEIKPELIELESLLKKLGINREQLIDIAILIGTDYNPDGVKGIGVKTALRIIKKYNNIENAIEKGEIQLSKINFDIREIRKLFITPEVKKPTERLELAECNEREIIELLVKNHDFNEDRVNNGIERLKKAIKEAKSVEKQTGLDQWF</sequence>
<evidence type="ECO:0000256" key="7">
    <source>
        <dbReference type="ARBA" id="ARBA00022839"/>
    </source>
</evidence>
<dbReference type="SUPFAM" id="SSF88723">
    <property type="entry name" value="PIN domain-like"/>
    <property type="match status" value="1"/>
</dbReference>
<feature type="binding site" evidence="10">
    <location>
        <position position="126"/>
    </location>
    <ligand>
        <name>Mg(2+)</name>
        <dbReference type="ChEBI" id="CHEBI:18420"/>
        <label>2</label>
    </ligand>
</feature>
<evidence type="ECO:0000313" key="14">
    <source>
        <dbReference type="EMBL" id="ALU32797.1"/>
    </source>
</evidence>
<dbReference type="InterPro" id="IPR019973">
    <property type="entry name" value="Flap_endonuc_arc"/>
</dbReference>
<dbReference type="SMART" id="SM00484">
    <property type="entry name" value="XPGI"/>
    <property type="match status" value="1"/>
</dbReference>
<keyword evidence="3 10" id="KW-0479">Metal-binding</keyword>
<evidence type="ECO:0000256" key="8">
    <source>
        <dbReference type="ARBA" id="ARBA00022842"/>
    </source>
</evidence>
<dbReference type="InterPro" id="IPR006084">
    <property type="entry name" value="XPG/Rad2"/>
</dbReference>
<dbReference type="Pfam" id="PF00752">
    <property type="entry name" value="XPG_N"/>
    <property type="match status" value="1"/>
</dbReference>
<evidence type="ECO:0000256" key="10">
    <source>
        <dbReference type="HAMAP-Rule" id="MF_00614"/>
    </source>
</evidence>
<evidence type="ECO:0000256" key="1">
    <source>
        <dbReference type="ARBA" id="ARBA00022705"/>
    </source>
</evidence>
<evidence type="ECO:0000256" key="9">
    <source>
        <dbReference type="ARBA" id="ARBA00023204"/>
    </source>
</evidence>
<dbReference type="SUPFAM" id="SSF47807">
    <property type="entry name" value="5' to 3' exonuclease, C-terminal subdomain"/>
    <property type="match status" value="1"/>
</dbReference>
<dbReference type="NCBIfam" id="TIGR03674">
    <property type="entry name" value="fen_arch"/>
    <property type="match status" value="1"/>
</dbReference>
<evidence type="ECO:0000313" key="13">
    <source>
        <dbReference type="EMBL" id="ALU30536.1"/>
    </source>
</evidence>
<dbReference type="CDD" id="cd09867">
    <property type="entry name" value="PIN_FEN1"/>
    <property type="match status" value="1"/>
</dbReference>
<evidence type="ECO:0000256" key="2">
    <source>
        <dbReference type="ARBA" id="ARBA00022722"/>
    </source>
</evidence>
<dbReference type="SMART" id="SM00485">
    <property type="entry name" value="XPGN"/>
    <property type="match status" value="1"/>
</dbReference>
<evidence type="ECO:0000256" key="4">
    <source>
        <dbReference type="ARBA" id="ARBA00022759"/>
    </source>
</evidence>
<dbReference type="InterPro" id="IPR008918">
    <property type="entry name" value="HhH2"/>
</dbReference>
<keyword evidence="7 10" id="KW-0269">Exonuclease</keyword>
<feature type="binding site" evidence="10">
    <location>
        <position position="33"/>
    </location>
    <ligand>
        <name>Mg(2+)</name>
        <dbReference type="ChEBI" id="CHEBI:18420"/>
        <label>1</label>
    </ligand>
</feature>
<dbReference type="InterPro" id="IPR019974">
    <property type="entry name" value="XPG_CS"/>
</dbReference>
<gene>
    <name evidence="10" type="primary">fen</name>
    <name evidence="13" type="ORF">ATY89_02525</name>
    <name evidence="14" type="ORF">ATZ20_05560</name>
</gene>
<dbReference type="PROSITE" id="PS00841">
    <property type="entry name" value="XPG_1"/>
    <property type="match status" value="1"/>
</dbReference>
<dbReference type="PANTHER" id="PTHR11081">
    <property type="entry name" value="FLAP ENDONUCLEASE FAMILY MEMBER"/>
    <property type="match status" value="1"/>
</dbReference>
<dbReference type="PANTHER" id="PTHR11081:SF9">
    <property type="entry name" value="FLAP ENDONUCLEASE 1"/>
    <property type="match status" value="1"/>
</dbReference>
<keyword evidence="4 10" id="KW-0255">Endonuclease</keyword>
<comment type="similarity">
    <text evidence="10">Belongs to the XPG/RAD2 endonuclease family. FEN1 subfamily.</text>
</comment>
<feature type="binding site" evidence="10">
    <location>
        <position position="105"/>
    </location>
    <ligand>
        <name>Mg(2+)</name>
        <dbReference type="ChEBI" id="CHEBI:18420"/>
        <label>1</label>
    </ligand>
</feature>
<evidence type="ECO:0000256" key="6">
    <source>
        <dbReference type="ARBA" id="ARBA00022801"/>
    </source>
</evidence>
<accession>A0A0U3GQG1</accession>
<keyword evidence="1 10" id="KW-0235">DNA replication</keyword>
<dbReference type="Pfam" id="PF00867">
    <property type="entry name" value="XPG_I"/>
    <property type="match status" value="1"/>
</dbReference>
<dbReference type="STRING" id="1435377.SUSAZ_03495"/>
<comment type="caution">
    <text evidence="10">Lacks conserved residue(s) required for the propagation of feature annotation.</text>
</comment>
<dbReference type="CDD" id="cd09903">
    <property type="entry name" value="H3TH_FEN1-Arc"/>
    <property type="match status" value="1"/>
</dbReference>
<dbReference type="EMBL" id="CP013695">
    <property type="protein sequence ID" value="ALU32797.1"/>
    <property type="molecule type" value="Genomic_DNA"/>
</dbReference>
<evidence type="ECO:0000313" key="15">
    <source>
        <dbReference type="Proteomes" id="UP000060043"/>
    </source>
</evidence>
<dbReference type="GO" id="GO:0003677">
    <property type="term" value="F:DNA binding"/>
    <property type="evidence" value="ECO:0007669"/>
    <property type="project" value="UniProtKB-UniRule"/>
</dbReference>
<dbReference type="Proteomes" id="UP000065473">
    <property type="component" value="Chromosome"/>
</dbReference>
<dbReference type="GO" id="GO:0043137">
    <property type="term" value="P:DNA replication, removal of RNA primer"/>
    <property type="evidence" value="ECO:0007669"/>
    <property type="project" value="UniProtKB-UniRule"/>
</dbReference>
<feature type="domain" description="XPG-I" evidence="11">
    <location>
        <begin position="93"/>
        <end position="174"/>
    </location>
</feature>
<dbReference type="Proteomes" id="UP000060043">
    <property type="component" value="Chromosome"/>
</dbReference>
<protein>
    <recommendedName>
        <fullName evidence="10">Flap endonuclease 1</fullName>
        <shortName evidence="10">FEN-1</shortName>
        <ecNumber evidence="10">3.1.-.-</ecNumber>
    </recommendedName>
    <alternativeName>
        <fullName evidence="10">Flap structure-specific endonuclease 1</fullName>
    </alternativeName>
</protein>
<keyword evidence="2 10" id="KW-0540">Nuclease</keyword>
<feature type="region of interest" description="Interaction with PCNA" evidence="10">
    <location>
        <begin position="294"/>
        <end position="302"/>
    </location>
</feature>
<dbReference type="AlphaFoldDB" id="A0A0U3GQG1"/>